<evidence type="ECO:0000259" key="3">
    <source>
        <dbReference type="Pfam" id="PF02018"/>
    </source>
</evidence>
<dbReference type="SUPFAM" id="SSF49785">
    <property type="entry name" value="Galactose-binding domain-like"/>
    <property type="match status" value="1"/>
</dbReference>
<dbReference type="InterPro" id="IPR023296">
    <property type="entry name" value="Glyco_hydro_beta-prop_sf"/>
</dbReference>
<evidence type="ECO:0000313" key="4">
    <source>
        <dbReference type="EMBL" id="MDQ0371204.1"/>
    </source>
</evidence>
<feature type="chain" id="PRO_5042149429" description="CBM-cenC domain-containing protein" evidence="2">
    <location>
        <begin position="21"/>
        <end position="808"/>
    </location>
</feature>
<evidence type="ECO:0000256" key="1">
    <source>
        <dbReference type="ARBA" id="ARBA00022801"/>
    </source>
</evidence>
<dbReference type="EMBL" id="JAUSUZ010000001">
    <property type="protein sequence ID" value="MDQ0371204.1"/>
    <property type="molecule type" value="Genomic_DNA"/>
</dbReference>
<comment type="caution">
    <text evidence="4">The sequence shown here is derived from an EMBL/GenBank/DDBJ whole genome shotgun (WGS) entry which is preliminary data.</text>
</comment>
<evidence type="ECO:0000256" key="2">
    <source>
        <dbReference type="SAM" id="SignalP"/>
    </source>
</evidence>
<protein>
    <recommendedName>
        <fullName evidence="3">CBM-cenC domain-containing protein</fullName>
    </recommendedName>
</protein>
<evidence type="ECO:0000313" key="5">
    <source>
        <dbReference type="Proteomes" id="UP001240236"/>
    </source>
</evidence>
<accession>A0AAE3W9L8</accession>
<sequence>MRSFIRVVTAALLISGFAVAAESPAIAAVTPSARLLLNPGFEAGLPGWTTDDAGATAVVTSPVHGGGRAVRITDTSTGSGVSVRSAHLAVLPGEEITTSIWVQQAVAGAGGSLYLEFWRADGSRTTPVTSLAAADSTAWQKLTVTGTVPDDAVTATLLAYTTWADSGVTYWDDAAVTALPPPLRKVPNAGFEEMRNREVPTQWTSTEPNCTGTACPVQWLRGTVAHGGSGYVLINDTSSAEAISVLSDAVPVNAGETITASAWAHRLSGTGARIYVEFRDASGARIGVTDTVVPSGSGWQKAKVTGTAPAGATTTSVRLYGDLDGVGQTRWDDVELRSSADVADSTALNPGAAVLFVGDQRVEAYTGVERVVHPGSKGANDGVVLTGTGAATWDANPRMGGTVLPGIFPGEPAFTMWYQTSSGTGRAISDDGITWSRDGRTAPVYPTHGPQGVVRNPAWTPGATVPKFFMMVREGMTYIGKQSNDGITWSAISGARGIPGFDVAMATYDPVSKRFVAMIKNQLTSPFGPRTTWVSYSTDFRTWTTPSPSFAADLLDDARIPAGYGRLGDTAWSEIYGMPAIRYGDQFLGVPWIFDIAYSPNRLGNPGADTGRSHLGVAASRDLVNWSRPSRDNLVEPGPLGGWDYGFNLSSSGFVTVTRADGRLETRLYYGAFKGEHVCQQEQIDAGYCTVHYGNSNVGMVSWPADRFASFHADGAGTVTTRPLTAAGRALTVNYRPAAAGDSLRVEVLDVNGNPIQGYAAADSIPVTTDALAPGVRAAWTGGDTLPSGAVRLRFHLSGGDLYSFAAN</sequence>
<name>A0AAE3W9L8_9ACTN</name>
<proteinExistence type="predicted"/>
<keyword evidence="1" id="KW-0378">Hydrolase</keyword>
<dbReference type="Pfam" id="PF02018">
    <property type="entry name" value="CBM_4_9"/>
    <property type="match status" value="1"/>
</dbReference>
<feature type="domain" description="CBM-cenC" evidence="3">
    <location>
        <begin position="35"/>
        <end position="161"/>
    </location>
</feature>
<dbReference type="AlphaFoldDB" id="A0AAE3W9L8"/>
<keyword evidence="2" id="KW-0732">Signal</keyword>
<dbReference type="Gene3D" id="2.60.120.260">
    <property type="entry name" value="Galactose-binding domain-like"/>
    <property type="match status" value="2"/>
</dbReference>
<gene>
    <name evidence="4" type="ORF">J2S42_007873</name>
</gene>
<reference evidence="4 5" key="1">
    <citation type="submission" date="2023-07" db="EMBL/GenBank/DDBJ databases">
        <title>Sequencing the genomes of 1000 actinobacteria strains.</title>
        <authorList>
            <person name="Klenk H.-P."/>
        </authorList>
    </citation>
    <scope>NUCLEOTIDE SEQUENCE [LARGE SCALE GENOMIC DNA]</scope>
    <source>
        <strain evidence="4 5">DSM 44709</strain>
    </source>
</reference>
<dbReference type="InterPro" id="IPR008979">
    <property type="entry name" value="Galactose-bd-like_sf"/>
</dbReference>
<organism evidence="4 5">
    <name type="scientific">Catenuloplanes indicus</name>
    <dbReference type="NCBI Taxonomy" id="137267"/>
    <lineage>
        <taxon>Bacteria</taxon>
        <taxon>Bacillati</taxon>
        <taxon>Actinomycetota</taxon>
        <taxon>Actinomycetes</taxon>
        <taxon>Micromonosporales</taxon>
        <taxon>Micromonosporaceae</taxon>
        <taxon>Catenuloplanes</taxon>
    </lineage>
</organism>
<feature type="signal peptide" evidence="2">
    <location>
        <begin position="1"/>
        <end position="20"/>
    </location>
</feature>
<dbReference type="Gene3D" id="2.115.10.20">
    <property type="entry name" value="Glycosyl hydrolase domain, family 43"/>
    <property type="match status" value="1"/>
</dbReference>
<dbReference type="InterPro" id="IPR003305">
    <property type="entry name" value="CenC_carb-bd"/>
</dbReference>
<dbReference type="Proteomes" id="UP001240236">
    <property type="component" value="Unassembled WGS sequence"/>
</dbReference>
<dbReference type="GO" id="GO:0016798">
    <property type="term" value="F:hydrolase activity, acting on glycosyl bonds"/>
    <property type="evidence" value="ECO:0007669"/>
    <property type="project" value="InterPro"/>
</dbReference>
<keyword evidence="5" id="KW-1185">Reference proteome</keyword>